<dbReference type="STRING" id="6290.A0A0N4X4N7"/>
<dbReference type="InterPro" id="IPR040676">
    <property type="entry name" value="DUF5641"/>
</dbReference>
<dbReference type="PANTHER" id="PTHR47331">
    <property type="entry name" value="PHD-TYPE DOMAIN-CONTAINING PROTEIN"/>
    <property type="match status" value="1"/>
</dbReference>
<sequence length="299" mass="34530">MLWRKSRKGSSVEKSNYRVIDLVSEAQWVTTTDRKAAEILLLREYYREGILQLQSRVVHRLKVTQCEDGIYRRDLRMTHAVLEDSAKTPILLLPKHQLTKIANSIVQKCTICRRQQRRPFSYPKPPDLPSQRKFITPLPPLKGGFYERLVESVKLALKKTLHRQTTVLWPLQTIISETESTLITRPITPVVTNTTDSAFVLRPIDLINPYFTPISTDAFNTSGLLSNSDSHEINISYILLQDTLNRFWDQWQKEYLQALAERNQKRNTPRQSAKSCPKTGDVVLIKQKILRDHIGLLAS</sequence>
<dbReference type="Pfam" id="PF18701">
    <property type="entry name" value="DUF5641"/>
    <property type="match status" value="1"/>
</dbReference>
<feature type="domain" description="DUF5641" evidence="1">
    <location>
        <begin position="239"/>
        <end position="289"/>
    </location>
</feature>
<proteinExistence type="predicted"/>
<dbReference type="OrthoDB" id="5984724at2759"/>
<organism evidence="4">
    <name type="scientific">Haemonchus placei</name>
    <name type="common">Barber's pole worm</name>
    <dbReference type="NCBI Taxonomy" id="6290"/>
    <lineage>
        <taxon>Eukaryota</taxon>
        <taxon>Metazoa</taxon>
        <taxon>Ecdysozoa</taxon>
        <taxon>Nematoda</taxon>
        <taxon>Chromadorea</taxon>
        <taxon>Rhabditida</taxon>
        <taxon>Rhabditina</taxon>
        <taxon>Rhabditomorpha</taxon>
        <taxon>Strongyloidea</taxon>
        <taxon>Trichostrongylidae</taxon>
        <taxon>Haemonchus</taxon>
    </lineage>
</organism>
<gene>
    <name evidence="2" type="ORF">HPLM_LOCUS19321</name>
</gene>
<protein>
    <submittedName>
        <fullName evidence="4">DUF5641 domain-containing protein</fullName>
    </submittedName>
</protein>
<dbReference type="EMBL" id="UZAF01021219">
    <property type="protein sequence ID" value="VDO76500.1"/>
    <property type="molecule type" value="Genomic_DNA"/>
</dbReference>
<accession>A0A0N4X4N7</accession>
<reference evidence="2 3" key="2">
    <citation type="submission" date="2018-11" db="EMBL/GenBank/DDBJ databases">
        <authorList>
            <consortium name="Pathogen Informatics"/>
        </authorList>
    </citation>
    <scope>NUCLEOTIDE SEQUENCE [LARGE SCALE GENOMIC DNA]</scope>
    <source>
        <strain evidence="2 3">MHpl1</strain>
    </source>
</reference>
<dbReference type="WBParaSite" id="HPLM_0001932901-mRNA-1">
    <property type="protein sequence ID" value="HPLM_0001932901-mRNA-1"/>
    <property type="gene ID" value="HPLM_0001932901"/>
</dbReference>
<name>A0A0N4X4N7_HAEPC</name>
<dbReference type="AlphaFoldDB" id="A0A0N4X4N7"/>
<keyword evidence="3" id="KW-1185">Reference proteome</keyword>
<reference evidence="4" key="1">
    <citation type="submission" date="2017-02" db="UniProtKB">
        <authorList>
            <consortium name="WormBaseParasite"/>
        </authorList>
    </citation>
    <scope>IDENTIFICATION</scope>
</reference>
<evidence type="ECO:0000313" key="3">
    <source>
        <dbReference type="Proteomes" id="UP000268014"/>
    </source>
</evidence>
<dbReference type="Proteomes" id="UP000268014">
    <property type="component" value="Unassembled WGS sequence"/>
</dbReference>
<evidence type="ECO:0000313" key="4">
    <source>
        <dbReference type="WBParaSite" id="HPLM_0001932901-mRNA-1"/>
    </source>
</evidence>
<evidence type="ECO:0000313" key="2">
    <source>
        <dbReference type="EMBL" id="VDO76500.1"/>
    </source>
</evidence>
<evidence type="ECO:0000259" key="1">
    <source>
        <dbReference type="Pfam" id="PF18701"/>
    </source>
</evidence>